<dbReference type="GO" id="GO:0051015">
    <property type="term" value="F:actin filament binding"/>
    <property type="evidence" value="ECO:0007669"/>
    <property type="project" value="TreeGrafter"/>
</dbReference>
<dbReference type="PROSITE" id="PS50294">
    <property type="entry name" value="WD_REPEATS_REGION"/>
    <property type="match status" value="4"/>
</dbReference>
<reference evidence="9" key="1">
    <citation type="submission" date="2025-08" db="UniProtKB">
        <authorList>
            <consortium name="Ensembl"/>
        </authorList>
    </citation>
    <scope>IDENTIFICATION</scope>
</reference>
<evidence type="ECO:0000256" key="5">
    <source>
        <dbReference type="ARBA" id="ARBA00023203"/>
    </source>
</evidence>
<keyword evidence="6" id="KW-0206">Cytoskeleton</keyword>
<evidence type="ECO:0000313" key="10">
    <source>
        <dbReference type="Proteomes" id="UP000694388"/>
    </source>
</evidence>
<dbReference type="AlphaFoldDB" id="A0A8C4QIB0"/>
<dbReference type="PROSITE" id="PS00678">
    <property type="entry name" value="WD_REPEATS_1"/>
    <property type="match status" value="1"/>
</dbReference>
<accession>A0A8C4QIB0</accession>
<dbReference type="InterPro" id="IPR015943">
    <property type="entry name" value="WD40/YVTN_repeat-like_dom_sf"/>
</dbReference>
<dbReference type="PROSITE" id="PS50082">
    <property type="entry name" value="WD_REPEATS_2"/>
    <property type="match status" value="4"/>
</dbReference>
<reference evidence="9" key="2">
    <citation type="submission" date="2025-09" db="UniProtKB">
        <authorList>
            <consortium name="Ensembl"/>
        </authorList>
    </citation>
    <scope>IDENTIFICATION</scope>
</reference>
<proteinExistence type="inferred from homology"/>
<dbReference type="Gene3D" id="2.130.10.10">
    <property type="entry name" value="YVTN repeat-like/Quinoprotein amine dehydrogenase"/>
    <property type="match status" value="2"/>
</dbReference>
<evidence type="ECO:0000313" key="9">
    <source>
        <dbReference type="Ensembl" id="ENSEBUP00000015790.1"/>
    </source>
</evidence>
<dbReference type="Pfam" id="PF00400">
    <property type="entry name" value="WD40"/>
    <property type="match status" value="8"/>
</dbReference>
<dbReference type="InterPro" id="IPR001680">
    <property type="entry name" value="WD40_rpt"/>
</dbReference>
<feature type="repeat" description="WD" evidence="8">
    <location>
        <begin position="529"/>
        <end position="570"/>
    </location>
</feature>
<dbReference type="GO" id="GO:0030042">
    <property type="term" value="P:actin filament depolymerization"/>
    <property type="evidence" value="ECO:0007669"/>
    <property type="project" value="TreeGrafter"/>
</dbReference>
<keyword evidence="4" id="KW-0677">Repeat</keyword>
<name>A0A8C4QIB0_EPTBU</name>
<organism evidence="9 10">
    <name type="scientific">Eptatretus burgeri</name>
    <name type="common">Inshore hagfish</name>
    <dbReference type="NCBI Taxonomy" id="7764"/>
    <lineage>
        <taxon>Eukaryota</taxon>
        <taxon>Metazoa</taxon>
        <taxon>Chordata</taxon>
        <taxon>Craniata</taxon>
        <taxon>Vertebrata</taxon>
        <taxon>Cyclostomata</taxon>
        <taxon>Myxini</taxon>
        <taxon>Myxiniformes</taxon>
        <taxon>Myxinidae</taxon>
        <taxon>Eptatretinae</taxon>
        <taxon>Eptatretus</taxon>
    </lineage>
</organism>
<protein>
    <submittedName>
        <fullName evidence="9">Uncharacterized protein</fullName>
    </submittedName>
</protein>
<evidence type="ECO:0000256" key="7">
    <source>
        <dbReference type="ARBA" id="ARBA00038366"/>
    </source>
</evidence>
<evidence type="ECO:0000256" key="1">
    <source>
        <dbReference type="ARBA" id="ARBA00004245"/>
    </source>
</evidence>
<keyword evidence="3 8" id="KW-0853">WD repeat</keyword>
<dbReference type="SUPFAM" id="SSF50978">
    <property type="entry name" value="WD40 repeat-like"/>
    <property type="match status" value="2"/>
</dbReference>
<keyword evidence="10" id="KW-1185">Reference proteome</keyword>
<dbReference type="FunFam" id="2.130.10.10:FF:000097">
    <property type="entry name" value="WD repeat domain 1"/>
    <property type="match status" value="1"/>
</dbReference>
<dbReference type="PANTHER" id="PTHR19856">
    <property type="entry name" value="WD-REPEATCONTAINING PROTEIN WDR1"/>
    <property type="match status" value="1"/>
</dbReference>
<dbReference type="GeneTree" id="ENSGT00390000009416"/>
<keyword evidence="2" id="KW-0963">Cytoplasm</keyword>
<evidence type="ECO:0000256" key="2">
    <source>
        <dbReference type="ARBA" id="ARBA00022490"/>
    </source>
</evidence>
<feature type="repeat" description="WD" evidence="8">
    <location>
        <begin position="230"/>
        <end position="271"/>
    </location>
</feature>
<sequence>MDFELRSVFCCLPKMERGVVKVLGGDPKGNNFLYTNERSVIIRNVQNPAIADIYSQHAHPAIVAKYSPSGFYIASGDSSGKVRIWDTTQKDHILKYNYQVFSGRIKDIAWTEDSKRLAVVGEGRSSFGSVFLWDSGSSVGQINGHSKVINSVDFKQNRPYRMATAGDDFTSVLFEGPPFKFCLSHTDHNKFVNCVRFSPDGSLYATAGVDGKIFLYEGTSGSKVGSLADDKAHSGGVNAICWNSDGTHMLSVSADKTAKVWDIATRKAVTTFTMGQDLLDHQMGCLWQGQDLITVSLSGYINFLDQNNPSKPRLIVKGHSKSIQCLTVHKTKDMNKIFTGSHEGGINQWDAKTGVCESFDGKGHTNLVSSIGVEDSVGDLVSCSMDDTVRFTNINSKRHSAGDVVKLNSQPRCSALGSGGHVIVLLVDKIVLLKDRKYGIGIEETEYEPQAVSVHPGGVTVAIGGSDANVHLYSIEGNSLRDNQQVLPVKGPVTDLQFSPNGNFLLVGDANKVLTVFSVADGYKVENNYYGHHAKVVAVAWAPNSQYFASSGMDTIVTVWTLGNNENRLKMQDCHPLHHITALTWIDDNTLVTTSGDACVKQWDIIHGGLFFKPRTAYSDGGSWWRSAAAEGALSQTFEGSDVHPHRHDIAWVRVHVHGESKLHVGHLAFVYTCAVHPLHDGPQF</sequence>
<dbReference type="Proteomes" id="UP000694388">
    <property type="component" value="Unplaced"/>
</dbReference>
<evidence type="ECO:0000256" key="6">
    <source>
        <dbReference type="ARBA" id="ARBA00023212"/>
    </source>
</evidence>
<dbReference type="GO" id="GO:0045214">
    <property type="term" value="P:sarcomere organization"/>
    <property type="evidence" value="ECO:0007669"/>
    <property type="project" value="TreeGrafter"/>
</dbReference>
<feature type="repeat" description="WD" evidence="8">
    <location>
        <begin position="54"/>
        <end position="95"/>
    </location>
</feature>
<comment type="similarity">
    <text evidence="7">Belongs to the WD repeat AIP1 family.</text>
</comment>
<dbReference type="CDD" id="cd00200">
    <property type="entry name" value="WD40"/>
    <property type="match status" value="1"/>
</dbReference>
<dbReference type="SMART" id="SM00320">
    <property type="entry name" value="WD40"/>
    <property type="match status" value="11"/>
</dbReference>
<dbReference type="PANTHER" id="PTHR19856:SF0">
    <property type="entry name" value="WD REPEAT-CONTAINING PROTEIN 1"/>
    <property type="match status" value="1"/>
</dbReference>
<dbReference type="Ensembl" id="ENSEBUT00000016366.1">
    <property type="protein sequence ID" value="ENSEBUP00000015790.1"/>
    <property type="gene ID" value="ENSEBUG00000009862.1"/>
</dbReference>
<comment type="subcellular location">
    <subcellularLocation>
        <location evidence="1">Cytoplasm</location>
        <location evidence="1">Cytoskeleton</location>
    </subcellularLocation>
</comment>
<evidence type="ECO:0000256" key="8">
    <source>
        <dbReference type="PROSITE-ProRule" id="PRU00221"/>
    </source>
</evidence>
<dbReference type="InterPro" id="IPR036322">
    <property type="entry name" value="WD40_repeat_dom_sf"/>
</dbReference>
<evidence type="ECO:0000256" key="3">
    <source>
        <dbReference type="ARBA" id="ARBA00022574"/>
    </source>
</evidence>
<keyword evidence="5" id="KW-0009">Actin-binding</keyword>
<dbReference type="InterPro" id="IPR019775">
    <property type="entry name" value="WD40_repeat_CS"/>
</dbReference>
<feature type="repeat" description="WD" evidence="8">
    <location>
        <begin position="185"/>
        <end position="226"/>
    </location>
</feature>
<evidence type="ECO:0000256" key="4">
    <source>
        <dbReference type="ARBA" id="ARBA00022737"/>
    </source>
</evidence>
<dbReference type="GO" id="GO:0030864">
    <property type="term" value="C:cortical actin cytoskeleton"/>
    <property type="evidence" value="ECO:0007669"/>
    <property type="project" value="TreeGrafter"/>
</dbReference>
<dbReference type="FunFam" id="2.130.10.10:FF:000203">
    <property type="entry name" value="WD repeat domain 1"/>
    <property type="match status" value="1"/>
</dbReference>
<dbReference type="GO" id="GO:0040011">
    <property type="term" value="P:locomotion"/>
    <property type="evidence" value="ECO:0007669"/>
    <property type="project" value="TreeGrafter"/>
</dbReference>